<dbReference type="EMBL" id="FUYE01000009">
    <property type="protein sequence ID" value="SKA99549.1"/>
    <property type="molecule type" value="Genomic_DNA"/>
</dbReference>
<name>A0A1T4YCP9_9BACT</name>
<organism evidence="1 2">
    <name type="scientific">Prosthecobacter debontii</name>
    <dbReference type="NCBI Taxonomy" id="48467"/>
    <lineage>
        <taxon>Bacteria</taxon>
        <taxon>Pseudomonadati</taxon>
        <taxon>Verrucomicrobiota</taxon>
        <taxon>Verrucomicrobiia</taxon>
        <taxon>Verrucomicrobiales</taxon>
        <taxon>Verrucomicrobiaceae</taxon>
        <taxon>Prosthecobacter</taxon>
    </lineage>
</organism>
<protein>
    <submittedName>
        <fullName evidence="1">Uncharacterized protein</fullName>
    </submittedName>
</protein>
<dbReference type="Proteomes" id="UP000190774">
    <property type="component" value="Unassembled WGS sequence"/>
</dbReference>
<proteinExistence type="predicted"/>
<keyword evidence="2" id="KW-1185">Reference proteome</keyword>
<dbReference type="RefSeq" id="WP_078814142.1">
    <property type="nucleotide sequence ID" value="NZ_FUYE01000009.1"/>
</dbReference>
<sequence length="166" mass="18342">MNEHEIESLLAGLTPRAPSAALVRQVEHELELDRQWLHEDTTRRSVRWQMPMLWAGLGASAAAVVMSIWAPGLTESPSTRNTTLAATQTPATAVSAPPTVMPVATIREVVGAQNEGIHYNATSRLPEQHLRLMSVERHAWIDPRDGAQITLERPREDSVVLPVSFQ</sequence>
<dbReference type="AlphaFoldDB" id="A0A1T4YCP9"/>
<dbReference type="OrthoDB" id="195992at2"/>
<accession>A0A1T4YCP9</accession>
<reference evidence="2" key="1">
    <citation type="submission" date="2017-02" db="EMBL/GenBank/DDBJ databases">
        <authorList>
            <person name="Varghese N."/>
            <person name="Submissions S."/>
        </authorList>
    </citation>
    <scope>NUCLEOTIDE SEQUENCE [LARGE SCALE GENOMIC DNA]</scope>
    <source>
        <strain evidence="2">ATCC 700200</strain>
    </source>
</reference>
<dbReference type="STRING" id="48467.SAMN02745166_02967"/>
<evidence type="ECO:0000313" key="2">
    <source>
        <dbReference type="Proteomes" id="UP000190774"/>
    </source>
</evidence>
<evidence type="ECO:0000313" key="1">
    <source>
        <dbReference type="EMBL" id="SKA99549.1"/>
    </source>
</evidence>
<gene>
    <name evidence="1" type="ORF">SAMN02745166_02967</name>
</gene>